<dbReference type="NCBIfam" id="TIGR00199">
    <property type="entry name" value="PncC_domain"/>
    <property type="match status" value="1"/>
</dbReference>
<dbReference type="Gene3D" id="3.90.950.20">
    <property type="entry name" value="CinA-like"/>
    <property type="match status" value="1"/>
</dbReference>
<name>A0A917WDJ4_9ACTN</name>
<comment type="caution">
    <text evidence="2">The sequence shown here is derived from an EMBL/GenBank/DDBJ whole genome shotgun (WGS) entry which is preliminary data.</text>
</comment>
<feature type="domain" description="CinA C-terminal" evidence="1">
    <location>
        <begin position="20"/>
        <end position="134"/>
    </location>
</feature>
<dbReference type="SUPFAM" id="SSF142433">
    <property type="entry name" value="CinA-like"/>
    <property type="match status" value="1"/>
</dbReference>
<gene>
    <name evidence="2" type="ORF">GCM10011594_10750</name>
</gene>
<dbReference type="InterPro" id="IPR036653">
    <property type="entry name" value="CinA-like_C"/>
</dbReference>
<evidence type="ECO:0000313" key="3">
    <source>
        <dbReference type="Proteomes" id="UP000655208"/>
    </source>
</evidence>
<dbReference type="Pfam" id="PF02464">
    <property type="entry name" value="CinA"/>
    <property type="match status" value="1"/>
</dbReference>
<dbReference type="InterPro" id="IPR008136">
    <property type="entry name" value="CinA_C"/>
</dbReference>
<sequence>MIVDAPLARALGMDPNRLVELVARLTRDGTTVATAESLTGGLLCALLTEVPGASSVVRGGLVSYATELKHELVGVDADLLERRGAVDPEVARQMARGARQRCGARLGVGLTGVAGPARQDGKDVGTVFVALSGSAVPDGDGGDSRDAVDQVVELHAGDDGATPGRATVQAEALEAAVRLLEDYVATSGRADGH</sequence>
<evidence type="ECO:0000313" key="2">
    <source>
        <dbReference type="EMBL" id="GGL92792.1"/>
    </source>
</evidence>
<reference evidence="2" key="2">
    <citation type="submission" date="2020-09" db="EMBL/GenBank/DDBJ databases">
        <authorList>
            <person name="Sun Q."/>
            <person name="Zhou Y."/>
        </authorList>
    </citation>
    <scope>NUCLEOTIDE SEQUENCE</scope>
    <source>
        <strain evidence="2">CGMCC 4.7308</strain>
    </source>
</reference>
<evidence type="ECO:0000259" key="1">
    <source>
        <dbReference type="Pfam" id="PF02464"/>
    </source>
</evidence>
<dbReference type="EMBL" id="BMNA01000002">
    <property type="protein sequence ID" value="GGL92792.1"/>
    <property type="molecule type" value="Genomic_DNA"/>
</dbReference>
<accession>A0A917WDJ4</accession>
<organism evidence="2 3">
    <name type="scientific">Nakamurella endophytica</name>
    <dbReference type="NCBI Taxonomy" id="1748367"/>
    <lineage>
        <taxon>Bacteria</taxon>
        <taxon>Bacillati</taxon>
        <taxon>Actinomycetota</taxon>
        <taxon>Actinomycetes</taxon>
        <taxon>Nakamurellales</taxon>
        <taxon>Nakamurellaceae</taxon>
        <taxon>Nakamurella</taxon>
    </lineage>
</organism>
<dbReference type="Proteomes" id="UP000655208">
    <property type="component" value="Unassembled WGS sequence"/>
</dbReference>
<protein>
    <recommendedName>
        <fullName evidence="1">CinA C-terminal domain-containing protein</fullName>
    </recommendedName>
</protein>
<reference evidence="2" key="1">
    <citation type="journal article" date="2014" name="Int. J. Syst. Evol. Microbiol.">
        <title>Complete genome sequence of Corynebacterium casei LMG S-19264T (=DSM 44701T), isolated from a smear-ripened cheese.</title>
        <authorList>
            <consortium name="US DOE Joint Genome Institute (JGI-PGF)"/>
            <person name="Walter F."/>
            <person name="Albersmeier A."/>
            <person name="Kalinowski J."/>
            <person name="Ruckert C."/>
        </authorList>
    </citation>
    <scope>NUCLEOTIDE SEQUENCE</scope>
    <source>
        <strain evidence="2">CGMCC 4.7308</strain>
    </source>
</reference>
<keyword evidence="3" id="KW-1185">Reference proteome</keyword>
<proteinExistence type="predicted"/>
<dbReference type="AlphaFoldDB" id="A0A917WDJ4"/>